<reference evidence="1" key="2">
    <citation type="submission" date="2020-09" db="EMBL/GenBank/DDBJ databases">
        <authorList>
            <person name="Sun Q."/>
            <person name="Zhou Y."/>
        </authorList>
    </citation>
    <scope>NUCLEOTIDE SEQUENCE</scope>
    <source>
        <strain evidence="1">CGMCC 4.7201</strain>
    </source>
</reference>
<accession>A0A917ZPB6</accession>
<dbReference type="AlphaFoldDB" id="A0A917ZPB6"/>
<keyword evidence="2" id="KW-1185">Reference proteome</keyword>
<organism evidence="1 2">
    <name type="scientific">Wenjunlia tyrosinilytica</name>
    <dbReference type="NCBI Taxonomy" id="1544741"/>
    <lineage>
        <taxon>Bacteria</taxon>
        <taxon>Bacillati</taxon>
        <taxon>Actinomycetota</taxon>
        <taxon>Actinomycetes</taxon>
        <taxon>Kitasatosporales</taxon>
        <taxon>Streptomycetaceae</taxon>
        <taxon>Wenjunlia</taxon>
    </lineage>
</organism>
<evidence type="ECO:0000313" key="1">
    <source>
        <dbReference type="EMBL" id="GGO88648.1"/>
    </source>
</evidence>
<protein>
    <recommendedName>
        <fullName evidence="3">Avirulence D protein (AvrD)</fullName>
    </recommendedName>
</protein>
<dbReference type="EMBL" id="BMMS01000011">
    <property type="protein sequence ID" value="GGO88648.1"/>
    <property type="molecule type" value="Genomic_DNA"/>
</dbReference>
<reference evidence="1" key="1">
    <citation type="journal article" date="2014" name="Int. J. Syst. Evol. Microbiol.">
        <title>Complete genome sequence of Corynebacterium casei LMG S-19264T (=DSM 44701T), isolated from a smear-ripened cheese.</title>
        <authorList>
            <consortium name="US DOE Joint Genome Institute (JGI-PGF)"/>
            <person name="Walter F."/>
            <person name="Albersmeier A."/>
            <person name="Kalinowski J."/>
            <person name="Ruckert C."/>
        </authorList>
    </citation>
    <scope>NUCLEOTIDE SEQUENCE</scope>
    <source>
        <strain evidence="1">CGMCC 4.7201</strain>
    </source>
</reference>
<evidence type="ECO:0008006" key="3">
    <source>
        <dbReference type="Google" id="ProtNLM"/>
    </source>
</evidence>
<evidence type="ECO:0000313" key="2">
    <source>
        <dbReference type="Proteomes" id="UP000641932"/>
    </source>
</evidence>
<sequence length="342" mass="37272">MTTGQRLALRSIDDYLGPGETRFFSRGYQRATYDVHDIVVTPAGSEKPGVLAKANLTYPADWSKKKDGTDLRPHLSTIDALVLGVQLAELHLVHAYGLDGQDRRTMRLRKIVLRAGNAPQEDLEGIALSAKLVDTAPEPAAAGGFQSVYDCSVGGLRVRCEIEHRVAGKAGTEARFGSLVEALGPGEERFYGEGFKLRRHTIGDVRVDMDDLTARGQVAFHEVEGSRAPTRGIEGEGQPSIALVDCFVVNLQLAQVLMYELDSITRESSNTLWMMQTVMDAAEIRQPLTAPLEAHASISAKRLLPLRGATWRSVDIQGRLGGIEMRCSFAHELPAKAEPEAA</sequence>
<dbReference type="Pfam" id="PF05655">
    <property type="entry name" value="AvrD"/>
    <property type="match status" value="1"/>
</dbReference>
<dbReference type="Proteomes" id="UP000641932">
    <property type="component" value="Unassembled WGS sequence"/>
</dbReference>
<proteinExistence type="predicted"/>
<dbReference type="InterPro" id="IPR008799">
    <property type="entry name" value="Pseudomon_AvrD"/>
</dbReference>
<gene>
    <name evidence="1" type="primary">mmyD</name>
    <name evidence="1" type="ORF">GCM10012280_29970</name>
</gene>
<name>A0A917ZPB6_9ACTN</name>
<dbReference type="RefSeq" id="WP_189132135.1">
    <property type="nucleotide sequence ID" value="NZ_BMMS01000011.1"/>
</dbReference>
<comment type="caution">
    <text evidence="1">The sequence shown here is derived from an EMBL/GenBank/DDBJ whole genome shotgun (WGS) entry which is preliminary data.</text>
</comment>